<protein>
    <submittedName>
        <fullName evidence="1">Uncharacterized protein</fullName>
    </submittedName>
</protein>
<keyword evidence="2" id="KW-1185">Reference proteome</keyword>
<reference evidence="1" key="2">
    <citation type="submission" date="2021-02" db="EMBL/GenBank/DDBJ databases">
        <authorList>
            <person name="Kimball J.A."/>
            <person name="Haas M.W."/>
            <person name="Macchietto M."/>
            <person name="Kono T."/>
            <person name="Duquette J."/>
            <person name="Shao M."/>
        </authorList>
    </citation>
    <scope>NUCLEOTIDE SEQUENCE</scope>
    <source>
        <tissue evidence="1">Fresh leaf tissue</tissue>
    </source>
</reference>
<sequence length="141" mass="14470">MEMEASTPAVPPTSDGRKLARCPRLQLDAKTVTAIEQSTGAPIADADADAGAAACEGGGGGGGMRIKIVLSKQQLKEVAAAVAGGGTKELPPALEHLVSMLKRQHAKKQAAAAVAAVEAGVGERRCRWSPALQSIPEECFR</sequence>
<evidence type="ECO:0000313" key="1">
    <source>
        <dbReference type="EMBL" id="KAG8071767.1"/>
    </source>
</evidence>
<dbReference type="EMBL" id="JAAALK010000283">
    <property type="protein sequence ID" value="KAG8071767.1"/>
    <property type="molecule type" value="Genomic_DNA"/>
</dbReference>
<organism evidence="1 2">
    <name type="scientific">Zizania palustris</name>
    <name type="common">Northern wild rice</name>
    <dbReference type="NCBI Taxonomy" id="103762"/>
    <lineage>
        <taxon>Eukaryota</taxon>
        <taxon>Viridiplantae</taxon>
        <taxon>Streptophyta</taxon>
        <taxon>Embryophyta</taxon>
        <taxon>Tracheophyta</taxon>
        <taxon>Spermatophyta</taxon>
        <taxon>Magnoliopsida</taxon>
        <taxon>Liliopsida</taxon>
        <taxon>Poales</taxon>
        <taxon>Poaceae</taxon>
        <taxon>BOP clade</taxon>
        <taxon>Oryzoideae</taxon>
        <taxon>Oryzeae</taxon>
        <taxon>Zizaniinae</taxon>
        <taxon>Zizania</taxon>
    </lineage>
</organism>
<dbReference type="OrthoDB" id="1304043at2759"/>
<accession>A0A8J5SUH6</accession>
<name>A0A8J5SUH6_ZIZPA</name>
<evidence type="ECO:0000313" key="2">
    <source>
        <dbReference type="Proteomes" id="UP000729402"/>
    </source>
</evidence>
<gene>
    <name evidence="1" type="ORF">GUJ93_ZPchr0006g42704</name>
</gene>
<reference evidence="1" key="1">
    <citation type="journal article" date="2021" name="bioRxiv">
        <title>Whole Genome Assembly and Annotation of Northern Wild Rice, Zizania palustris L., Supports a Whole Genome Duplication in the Zizania Genus.</title>
        <authorList>
            <person name="Haas M."/>
            <person name="Kono T."/>
            <person name="Macchietto M."/>
            <person name="Millas R."/>
            <person name="McGilp L."/>
            <person name="Shao M."/>
            <person name="Duquette J."/>
            <person name="Hirsch C.N."/>
            <person name="Kimball J."/>
        </authorList>
    </citation>
    <scope>NUCLEOTIDE SEQUENCE</scope>
    <source>
        <tissue evidence="1">Fresh leaf tissue</tissue>
    </source>
</reference>
<proteinExistence type="predicted"/>
<comment type="caution">
    <text evidence="1">The sequence shown here is derived from an EMBL/GenBank/DDBJ whole genome shotgun (WGS) entry which is preliminary data.</text>
</comment>
<dbReference type="AlphaFoldDB" id="A0A8J5SUH6"/>
<dbReference type="Proteomes" id="UP000729402">
    <property type="component" value="Unassembled WGS sequence"/>
</dbReference>